<organism evidence="1 2">
    <name type="scientific">Rhizobium chutanense</name>
    <dbReference type="NCBI Taxonomy" id="2035448"/>
    <lineage>
        <taxon>Bacteria</taxon>
        <taxon>Pseudomonadati</taxon>
        <taxon>Pseudomonadota</taxon>
        <taxon>Alphaproteobacteria</taxon>
        <taxon>Hyphomicrobiales</taxon>
        <taxon>Rhizobiaceae</taxon>
        <taxon>Rhizobium/Agrobacterium group</taxon>
        <taxon>Rhizobium</taxon>
    </lineage>
</organism>
<comment type="caution">
    <text evidence="1">The sequence shown here is derived from an EMBL/GenBank/DDBJ whole genome shotgun (WGS) entry which is preliminary data.</text>
</comment>
<evidence type="ECO:0000313" key="1">
    <source>
        <dbReference type="EMBL" id="PDT00236.1"/>
    </source>
</evidence>
<sequence>MILVIKAVKRKFSGSAHIQESLILRCPAGASKDEAGIPKKDPMESKNRPICGKNIRFAQRNARAFVNATRH</sequence>
<evidence type="ECO:0000313" key="2">
    <source>
        <dbReference type="Proteomes" id="UP000220768"/>
    </source>
</evidence>
<gene>
    <name evidence="1" type="ORF">CO666_31750</name>
</gene>
<protein>
    <submittedName>
        <fullName evidence="1">Uncharacterized protein</fullName>
    </submittedName>
</protein>
<dbReference type="Proteomes" id="UP000220768">
    <property type="component" value="Unassembled WGS sequence"/>
</dbReference>
<proteinExistence type="predicted"/>
<name>A0A2A6J264_9HYPH</name>
<keyword evidence="2" id="KW-1185">Reference proteome</keyword>
<accession>A0A2A6J264</accession>
<dbReference type="EMBL" id="NWSV01000044">
    <property type="protein sequence ID" value="PDT00236.1"/>
    <property type="molecule type" value="Genomic_DNA"/>
</dbReference>
<reference evidence="1 2" key="1">
    <citation type="submission" date="2017-09" db="EMBL/GenBank/DDBJ databases">
        <title>Comparative genomics of rhizobia isolated from Phaseolus vulgaris in China.</title>
        <authorList>
            <person name="Tong W."/>
        </authorList>
    </citation>
    <scope>NUCLEOTIDE SEQUENCE [LARGE SCALE GENOMIC DNA]</scope>
    <source>
        <strain evidence="1 2">C5</strain>
    </source>
</reference>
<dbReference type="AlphaFoldDB" id="A0A2A6J264"/>